<evidence type="ECO:0000313" key="1">
    <source>
        <dbReference type="EMBL" id="MDR7119095.1"/>
    </source>
</evidence>
<gene>
    <name evidence="1" type="ORF">J2W69_000010</name>
</gene>
<evidence type="ECO:0000313" key="2">
    <source>
        <dbReference type="Proteomes" id="UP001257909"/>
    </source>
</evidence>
<proteinExistence type="predicted"/>
<accession>A0ABU1VU11</accession>
<reference evidence="1 2" key="1">
    <citation type="submission" date="2023-07" db="EMBL/GenBank/DDBJ databases">
        <title>Sorghum-associated microbial communities from plants grown in Nebraska, USA.</title>
        <authorList>
            <person name="Schachtman D."/>
        </authorList>
    </citation>
    <scope>NUCLEOTIDE SEQUENCE [LARGE SCALE GENOMIC DNA]</scope>
    <source>
        <strain evidence="1 2">4138</strain>
    </source>
</reference>
<protein>
    <submittedName>
        <fullName evidence="1">ABC-type amino acid transport substrate-binding protein</fullName>
    </submittedName>
</protein>
<dbReference type="Gene3D" id="3.40.190.10">
    <property type="entry name" value="Periplasmic binding protein-like II"/>
    <property type="match status" value="1"/>
</dbReference>
<dbReference type="Proteomes" id="UP001257909">
    <property type="component" value="Unassembled WGS sequence"/>
</dbReference>
<dbReference type="SUPFAM" id="SSF53850">
    <property type="entry name" value="Periplasmic binding protein-like II"/>
    <property type="match status" value="1"/>
</dbReference>
<dbReference type="RefSeq" id="WP_310273298.1">
    <property type="nucleotide sequence ID" value="NZ_JAVDWR010000001.1"/>
</dbReference>
<sequence length="157" mass="17955">MWPVSAVSQDDVAPTDSAMLIRIAAEDNWPPFSDHQGKGLSEQHKHRFKRIEVSTHAQLIGLLNTNKLDLAIFFDDVLHYYLQHEGIKAQNVQRGQLNYTSEIYLAFTKDNPHSIRRAEALDAGIDQLKKSGEYQRLLNRIRPSFTKIPKSAKEMGR</sequence>
<dbReference type="EMBL" id="JAVDWR010000001">
    <property type="protein sequence ID" value="MDR7119095.1"/>
    <property type="molecule type" value="Genomic_DNA"/>
</dbReference>
<name>A0ABU1VU11_9GAMM</name>
<organism evidence="1 2">
    <name type="scientific">Rheinheimera soli</name>
    <dbReference type="NCBI Taxonomy" id="443616"/>
    <lineage>
        <taxon>Bacteria</taxon>
        <taxon>Pseudomonadati</taxon>
        <taxon>Pseudomonadota</taxon>
        <taxon>Gammaproteobacteria</taxon>
        <taxon>Chromatiales</taxon>
        <taxon>Chromatiaceae</taxon>
        <taxon>Rheinheimera</taxon>
    </lineage>
</organism>
<keyword evidence="2" id="KW-1185">Reference proteome</keyword>
<comment type="caution">
    <text evidence="1">The sequence shown here is derived from an EMBL/GenBank/DDBJ whole genome shotgun (WGS) entry which is preliminary data.</text>
</comment>